<protein>
    <recommendedName>
        <fullName evidence="2">Phosphoribosyltransferase domain-containing protein</fullName>
    </recommendedName>
</protein>
<dbReference type="SUPFAM" id="SSF53271">
    <property type="entry name" value="PRTase-like"/>
    <property type="match status" value="1"/>
</dbReference>
<name>X1LEB8_9ZZZZ</name>
<dbReference type="InterPro" id="IPR029057">
    <property type="entry name" value="PRTase-like"/>
</dbReference>
<feature type="non-terminal residue" evidence="1">
    <location>
        <position position="47"/>
    </location>
</feature>
<sequence>MLRERRTLVVDDVWGSGRTITSVKNRVVAAGGYPFSCVLHFNPNHSL</sequence>
<evidence type="ECO:0008006" key="2">
    <source>
        <dbReference type="Google" id="ProtNLM"/>
    </source>
</evidence>
<accession>X1LEB8</accession>
<dbReference type="Gene3D" id="3.40.50.2020">
    <property type="match status" value="1"/>
</dbReference>
<comment type="caution">
    <text evidence="1">The sequence shown here is derived from an EMBL/GenBank/DDBJ whole genome shotgun (WGS) entry which is preliminary data.</text>
</comment>
<organism evidence="1">
    <name type="scientific">marine sediment metagenome</name>
    <dbReference type="NCBI Taxonomy" id="412755"/>
    <lineage>
        <taxon>unclassified sequences</taxon>
        <taxon>metagenomes</taxon>
        <taxon>ecological metagenomes</taxon>
    </lineage>
</organism>
<dbReference type="EMBL" id="BARU01049338">
    <property type="protein sequence ID" value="GAH92453.1"/>
    <property type="molecule type" value="Genomic_DNA"/>
</dbReference>
<gene>
    <name evidence="1" type="ORF">S03H2_72706</name>
</gene>
<dbReference type="AlphaFoldDB" id="X1LEB8"/>
<proteinExistence type="predicted"/>
<reference evidence="1" key="1">
    <citation type="journal article" date="2014" name="Front. Microbiol.">
        <title>High frequency of phylogenetically diverse reductive dehalogenase-homologous genes in deep subseafloor sedimentary metagenomes.</title>
        <authorList>
            <person name="Kawai M."/>
            <person name="Futagami T."/>
            <person name="Toyoda A."/>
            <person name="Takaki Y."/>
            <person name="Nishi S."/>
            <person name="Hori S."/>
            <person name="Arai W."/>
            <person name="Tsubouchi T."/>
            <person name="Morono Y."/>
            <person name="Uchiyama I."/>
            <person name="Ito T."/>
            <person name="Fujiyama A."/>
            <person name="Inagaki F."/>
            <person name="Takami H."/>
        </authorList>
    </citation>
    <scope>NUCLEOTIDE SEQUENCE</scope>
    <source>
        <strain evidence="1">Expedition CK06-06</strain>
    </source>
</reference>
<evidence type="ECO:0000313" key="1">
    <source>
        <dbReference type="EMBL" id="GAH92453.1"/>
    </source>
</evidence>